<sequence length="535" mass="59070">MHSSCSSPESRPSQHSGTSTSTTSSAHSSDQKRTRQDDGMSVPTTQSCNSSEDAQHTSITPAPSSVALAHRSDELQNQRPRTAIMENSNITIPTLSENSVDGPPRLPSLPSSLPHRPHVALVASPTPNAAVEDHAASTPSPSFSWEIAYANSNPRRNFVVMLNHKRMIVPAEHPFLIPRDLISPRATRTVAEDDQRPTDASDVGNCVVAAEGAAPHPVHCYGDRPVLLLDCTGALRQRRLRRQRRLELQSRASKLVAARADLLRTKNLWSMRCIRARRRNKEQWLPEPAVCNAGDHADRGGGDSTVSAPSDAARGGVPAKHLMSALSGQRKAITREVKEVRRELLTLLQEKRTQAATRDGCVLMLPSPETGEVRLLPGHHYRTVCFVGDELRDVLPSDARDTDTATVQRRQRRAPPLREPASEGTTCALSDEGGAEGEHTLAKETKRPLWAMAELLGYVLYLRQCHRNPDYHSRRGATLGSDSIDYQEVREGRVDYDKIAATISYDMVDDYLALPTCEIAMYREWAIDKFKLLPL</sequence>
<evidence type="ECO:0000256" key="1">
    <source>
        <dbReference type="SAM" id="Coils"/>
    </source>
</evidence>
<proteinExistence type="predicted"/>
<feature type="compositionally biased region" description="Polar residues" evidence="2">
    <location>
        <begin position="77"/>
        <end position="99"/>
    </location>
</feature>
<feature type="region of interest" description="Disordered" evidence="2">
    <location>
        <begin position="1"/>
        <end position="60"/>
    </location>
</feature>
<feature type="compositionally biased region" description="Low complexity" evidence="2">
    <location>
        <begin position="1"/>
        <end position="28"/>
    </location>
</feature>
<dbReference type="AlphaFoldDB" id="A0A3P3YZU1"/>
<gene>
    <name evidence="3" type="ORF">LBRM2904_10.1100</name>
</gene>
<accession>A0A3P3YZU1</accession>
<evidence type="ECO:0000313" key="4">
    <source>
        <dbReference type="Proteomes" id="UP000319462"/>
    </source>
</evidence>
<keyword evidence="1" id="KW-0175">Coiled coil</keyword>
<organism evidence="3 4">
    <name type="scientific">Leishmania braziliensis MHOM/BR/75/M2904</name>
    <dbReference type="NCBI Taxonomy" id="420245"/>
    <lineage>
        <taxon>Eukaryota</taxon>
        <taxon>Discoba</taxon>
        <taxon>Euglenozoa</taxon>
        <taxon>Kinetoplastea</taxon>
        <taxon>Metakinetoplastina</taxon>
        <taxon>Trypanosomatida</taxon>
        <taxon>Trypanosomatidae</taxon>
        <taxon>Leishmaniinae</taxon>
        <taxon>Leishmania</taxon>
        <taxon>Leishmania braziliensis species complex</taxon>
    </lineage>
</organism>
<evidence type="ECO:0000313" key="3">
    <source>
        <dbReference type="EMBL" id="SYZ63482.1"/>
    </source>
</evidence>
<protein>
    <submittedName>
        <fullName evidence="3">Hypothetical_protein</fullName>
    </submittedName>
</protein>
<dbReference type="Proteomes" id="UP000319462">
    <property type="component" value="Chromosome 10"/>
</dbReference>
<feature type="region of interest" description="Disordered" evidence="2">
    <location>
        <begin position="293"/>
        <end position="316"/>
    </location>
</feature>
<feature type="coiled-coil region" evidence="1">
    <location>
        <begin position="323"/>
        <end position="350"/>
    </location>
</feature>
<reference evidence="3 4" key="1">
    <citation type="submission" date="2018-09" db="EMBL/GenBank/DDBJ databases">
        <authorList>
            <person name="Peiro R."/>
            <person name="Begona"/>
            <person name="Cbmso G."/>
            <person name="Lopez M."/>
            <person name="Gonzalez S."/>
        </authorList>
    </citation>
    <scope>NUCLEOTIDE SEQUENCE [LARGE SCALE GENOMIC DNA]</scope>
</reference>
<feature type="region of interest" description="Disordered" evidence="2">
    <location>
        <begin position="397"/>
        <end position="440"/>
    </location>
</feature>
<feature type="region of interest" description="Disordered" evidence="2">
    <location>
        <begin position="77"/>
        <end position="110"/>
    </location>
</feature>
<feature type="compositionally biased region" description="Polar residues" evidence="2">
    <location>
        <begin position="42"/>
        <end position="60"/>
    </location>
</feature>
<evidence type="ECO:0000256" key="2">
    <source>
        <dbReference type="SAM" id="MobiDB-lite"/>
    </source>
</evidence>
<name>A0A3P3YZU1_LEIBR</name>
<dbReference type="EMBL" id="LS997609">
    <property type="protein sequence ID" value="SYZ63482.1"/>
    <property type="molecule type" value="Genomic_DNA"/>
</dbReference>
<feature type="compositionally biased region" description="Basic and acidic residues" evidence="2">
    <location>
        <begin position="29"/>
        <end position="38"/>
    </location>
</feature>